<dbReference type="EMBL" id="ML996565">
    <property type="protein sequence ID" value="KAF2763405.1"/>
    <property type="molecule type" value="Genomic_DNA"/>
</dbReference>
<feature type="cross-link" description="Glycyl lysine isopeptide (Lys-Gly) (interchain with G-Cter in SUMO2)" evidence="8">
    <location>
        <position position="484"/>
    </location>
</feature>
<dbReference type="SUPFAM" id="SSF56112">
    <property type="entry name" value="Protein kinase-like (PK-like)"/>
    <property type="match status" value="1"/>
</dbReference>
<keyword evidence="2" id="KW-0808">Transferase</keyword>
<feature type="compositionally biased region" description="Basic and acidic residues" evidence="9">
    <location>
        <begin position="174"/>
        <end position="183"/>
    </location>
</feature>
<evidence type="ECO:0000256" key="2">
    <source>
        <dbReference type="ARBA" id="ARBA00022679"/>
    </source>
</evidence>
<organism evidence="11 12">
    <name type="scientific">Pseudovirgaria hyperparasitica</name>
    <dbReference type="NCBI Taxonomy" id="470096"/>
    <lineage>
        <taxon>Eukaryota</taxon>
        <taxon>Fungi</taxon>
        <taxon>Dikarya</taxon>
        <taxon>Ascomycota</taxon>
        <taxon>Pezizomycotina</taxon>
        <taxon>Dothideomycetes</taxon>
        <taxon>Dothideomycetes incertae sedis</taxon>
        <taxon>Acrospermales</taxon>
        <taxon>Acrospermaceae</taxon>
        <taxon>Pseudovirgaria</taxon>
    </lineage>
</organism>
<dbReference type="PROSITE" id="PS00108">
    <property type="entry name" value="PROTEIN_KINASE_ST"/>
    <property type="match status" value="1"/>
</dbReference>
<evidence type="ECO:0000256" key="3">
    <source>
        <dbReference type="ARBA" id="ARBA00022741"/>
    </source>
</evidence>
<keyword evidence="3 7" id="KW-0547">Nucleotide-binding</keyword>
<evidence type="ECO:0000256" key="1">
    <source>
        <dbReference type="ARBA" id="ARBA00022527"/>
    </source>
</evidence>
<gene>
    <name evidence="11" type="ORF">EJ05DRAFT_496237</name>
</gene>
<dbReference type="RefSeq" id="XP_033605856.1">
    <property type="nucleotide sequence ID" value="XM_033746357.1"/>
</dbReference>
<dbReference type="PANTHER" id="PTHR24350">
    <property type="entry name" value="SERINE/THREONINE-PROTEIN KINASE IAL-RELATED"/>
    <property type="match status" value="1"/>
</dbReference>
<dbReference type="Pfam" id="PF00069">
    <property type="entry name" value="Pkinase"/>
    <property type="match status" value="1"/>
</dbReference>
<keyword evidence="4 11" id="KW-0418">Kinase</keyword>
<dbReference type="SMART" id="SM00220">
    <property type="entry name" value="S_TKc"/>
    <property type="match status" value="1"/>
</dbReference>
<feature type="compositionally biased region" description="Basic and acidic residues" evidence="9">
    <location>
        <begin position="43"/>
        <end position="58"/>
    </location>
</feature>
<keyword evidence="12" id="KW-1185">Reference proteome</keyword>
<keyword evidence="5 7" id="KW-0067">ATP-binding</keyword>
<protein>
    <submittedName>
        <fullName evidence="11">Kinase-like protein</fullName>
    </submittedName>
</protein>
<feature type="compositionally biased region" description="Basic and acidic residues" evidence="9">
    <location>
        <begin position="263"/>
        <end position="283"/>
    </location>
</feature>
<evidence type="ECO:0000256" key="4">
    <source>
        <dbReference type="ARBA" id="ARBA00022777"/>
    </source>
</evidence>
<feature type="binding site" evidence="7">
    <location>
        <position position="515"/>
    </location>
    <ligand>
        <name>ATP</name>
        <dbReference type="ChEBI" id="CHEBI:30616"/>
    </ligand>
</feature>
<evidence type="ECO:0000313" key="12">
    <source>
        <dbReference type="Proteomes" id="UP000799437"/>
    </source>
</evidence>
<dbReference type="Gene3D" id="1.10.510.10">
    <property type="entry name" value="Transferase(Phosphotransferase) domain 1"/>
    <property type="match status" value="1"/>
</dbReference>
<dbReference type="InterPro" id="IPR030616">
    <property type="entry name" value="Aur-like"/>
</dbReference>
<name>A0A6A6WMH4_9PEZI</name>
<dbReference type="Proteomes" id="UP000799437">
    <property type="component" value="Unassembled WGS sequence"/>
</dbReference>
<feature type="compositionally biased region" description="Polar residues" evidence="9">
    <location>
        <begin position="248"/>
        <end position="260"/>
    </location>
</feature>
<evidence type="ECO:0000259" key="10">
    <source>
        <dbReference type="PROSITE" id="PS50011"/>
    </source>
</evidence>
<feature type="active site" description="Proton acceptor" evidence="6">
    <location>
        <position position="482"/>
    </location>
</feature>
<keyword evidence="1" id="KW-0723">Serine/threonine-protein kinase</keyword>
<reference evidence="11" key="1">
    <citation type="journal article" date="2020" name="Stud. Mycol.">
        <title>101 Dothideomycetes genomes: a test case for predicting lifestyles and emergence of pathogens.</title>
        <authorList>
            <person name="Haridas S."/>
            <person name="Albert R."/>
            <person name="Binder M."/>
            <person name="Bloem J."/>
            <person name="Labutti K."/>
            <person name="Salamov A."/>
            <person name="Andreopoulos B."/>
            <person name="Baker S."/>
            <person name="Barry K."/>
            <person name="Bills G."/>
            <person name="Bluhm B."/>
            <person name="Cannon C."/>
            <person name="Castanera R."/>
            <person name="Culley D."/>
            <person name="Daum C."/>
            <person name="Ezra D."/>
            <person name="Gonzalez J."/>
            <person name="Henrissat B."/>
            <person name="Kuo A."/>
            <person name="Liang C."/>
            <person name="Lipzen A."/>
            <person name="Lutzoni F."/>
            <person name="Magnuson J."/>
            <person name="Mondo S."/>
            <person name="Nolan M."/>
            <person name="Ohm R."/>
            <person name="Pangilinan J."/>
            <person name="Park H.-J."/>
            <person name="Ramirez L."/>
            <person name="Alfaro M."/>
            <person name="Sun H."/>
            <person name="Tritt A."/>
            <person name="Yoshinaga Y."/>
            <person name="Zwiers L.-H."/>
            <person name="Turgeon B."/>
            <person name="Goodwin S."/>
            <person name="Spatafora J."/>
            <person name="Crous P."/>
            <person name="Grigoriev I."/>
        </authorList>
    </citation>
    <scope>NUCLEOTIDE SEQUENCE</scope>
    <source>
        <strain evidence="11">CBS 121739</strain>
    </source>
</reference>
<dbReference type="GeneID" id="54487411"/>
<dbReference type="InterPro" id="IPR011009">
    <property type="entry name" value="Kinase-like_dom_sf"/>
</dbReference>
<evidence type="ECO:0000256" key="7">
    <source>
        <dbReference type="PIRSR" id="PIRSR630616-2"/>
    </source>
</evidence>
<feature type="compositionally biased region" description="Polar residues" evidence="9">
    <location>
        <begin position="185"/>
        <end position="194"/>
    </location>
</feature>
<dbReference type="OrthoDB" id="410920at2759"/>
<dbReference type="GO" id="GO:0004674">
    <property type="term" value="F:protein serine/threonine kinase activity"/>
    <property type="evidence" value="ECO:0007669"/>
    <property type="project" value="UniProtKB-KW"/>
</dbReference>
<dbReference type="InterPro" id="IPR008271">
    <property type="entry name" value="Ser/Thr_kinase_AS"/>
</dbReference>
<feature type="region of interest" description="Disordered" evidence="9">
    <location>
        <begin position="171"/>
        <end position="194"/>
    </location>
</feature>
<feature type="region of interest" description="Disordered" evidence="9">
    <location>
        <begin position="225"/>
        <end position="325"/>
    </location>
</feature>
<proteinExistence type="predicted"/>
<feature type="binding site" evidence="7">
    <location>
        <position position="384"/>
    </location>
    <ligand>
        <name>ATP</name>
        <dbReference type="ChEBI" id="CHEBI:30616"/>
    </ligand>
</feature>
<evidence type="ECO:0000313" key="11">
    <source>
        <dbReference type="EMBL" id="KAF2763405.1"/>
    </source>
</evidence>
<feature type="binding site" evidence="7">
    <location>
        <begin position="486"/>
        <end position="487"/>
    </location>
    <ligand>
        <name>ATP</name>
        <dbReference type="ChEBI" id="CHEBI:30616"/>
    </ligand>
</feature>
<evidence type="ECO:0000256" key="9">
    <source>
        <dbReference type="SAM" id="MobiDB-lite"/>
    </source>
</evidence>
<feature type="compositionally biased region" description="Low complexity" evidence="9">
    <location>
        <begin position="28"/>
        <end position="41"/>
    </location>
</feature>
<dbReference type="AlphaFoldDB" id="A0A6A6WMH4"/>
<evidence type="ECO:0000256" key="6">
    <source>
        <dbReference type="PIRSR" id="PIRSR630616-1"/>
    </source>
</evidence>
<dbReference type="GO" id="GO:0005524">
    <property type="term" value="F:ATP binding"/>
    <property type="evidence" value="ECO:0007669"/>
    <property type="project" value="UniProtKB-KW"/>
</dbReference>
<feature type="region of interest" description="Disordered" evidence="9">
    <location>
        <begin position="1"/>
        <end position="61"/>
    </location>
</feature>
<dbReference type="InterPro" id="IPR000719">
    <property type="entry name" value="Prot_kinase_dom"/>
</dbReference>
<dbReference type="PROSITE" id="PS50011">
    <property type="entry name" value="PROTEIN_KINASE_DOM"/>
    <property type="match status" value="1"/>
</dbReference>
<accession>A0A6A6WMH4</accession>
<evidence type="ECO:0000256" key="8">
    <source>
        <dbReference type="PIRSR" id="PIRSR630616-3"/>
    </source>
</evidence>
<sequence length="685" mass="74763">MSEGEPNSPHDYFSLRIPHQPTEAALGTTTATSTSTSSTRPRATHEDPFTPTTRHELDFSSPSPIAYDTLPVISHSSHSRSPSATGLHLQTDLTSPAAITPPIPSPSLAHHSFDNHYSTSLDPTSAGSWSGIRRALSNASMASSLSPGSAYSSPALNALLDITPLPSPLMLGESPEKYKRARPESQGSLASASDFLSTNSIGRSASKKKYHGLMPAAVEAASVQAGRQRDASLGHTRNRSLSEYVPPQLTNNMRPRNVTLSGHKPEDTETPEKPQMHREEYLAHQRGLAPTSPKKVSAADLPTPPPSNRSTTESEEEEAKDDGPLIEYLSIRHGPSRRVKLYRPVRPLGQGTFSKVILATSEKQAAKGPLDEATLDPKQLVAIKIAQNGPAGGADEERIGLSLKREIEMLQSISHPALIHLKAYDRNESQTLLVLTYCPGGDLFDLASSNRDILSPALVQRIFAELVSAVYYLHTELIVHRDIKLENVLCNITAPELSSLPSPRTHPTPLITLTDLGLSRRIPLPPASPLLETRCGSEDYAAPEILLGQPYDGRQTDAWALGVLLYSLIEGRLPFDPPPGKQGRSRGRTAHRVARCEWGWWRFGDEDGEWDDTNTAGIEWLEARRVVEGLLKKVSRGRLGLDAVKEMQWVKDGIQVDGGMRRREEDLLSIDDTVDMVARGDGGRR</sequence>
<feature type="domain" description="Protein kinase" evidence="10">
    <location>
        <begin position="342"/>
        <end position="650"/>
    </location>
</feature>
<evidence type="ECO:0000256" key="5">
    <source>
        <dbReference type="ARBA" id="ARBA00022840"/>
    </source>
</evidence>
<dbReference type="FunFam" id="1.10.510.10:FF:000640">
    <property type="entry name" value="Serine/threonine-protein kinase PRR1"/>
    <property type="match status" value="1"/>
</dbReference>